<organism evidence="2 3">
    <name type="scientific">Pectobacterium versatile</name>
    <dbReference type="NCBI Taxonomy" id="2488639"/>
    <lineage>
        <taxon>Bacteria</taxon>
        <taxon>Pseudomonadati</taxon>
        <taxon>Pseudomonadota</taxon>
        <taxon>Gammaproteobacteria</taxon>
        <taxon>Enterobacterales</taxon>
        <taxon>Pectobacteriaceae</taxon>
        <taxon>Pectobacterium</taxon>
    </lineage>
</organism>
<dbReference type="Proteomes" id="UP000584405">
    <property type="component" value="Unassembled WGS sequence"/>
</dbReference>
<proteinExistence type="predicted"/>
<name>A0AAW3RWA9_9GAMM</name>
<dbReference type="EMBL" id="JACDRT010000017">
    <property type="protein sequence ID" value="MBA0160777.1"/>
    <property type="molecule type" value="Genomic_DNA"/>
</dbReference>
<dbReference type="AlphaFoldDB" id="A0AAW3RWA9"/>
<accession>A0AAW3RWA9</accession>
<comment type="caution">
    <text evidence="2">The sequence shown here is derived from an EMBL/GenBank/DDBJ whole genome shotgun (WGS) entry which is preliminary data.</text>
</comment>
<evidence type="ECO:0000313" key="2">
    <source>
        <dbReference type="EMBL" id="MBA0160777.1"/>
    </source>
</evidence>
<reference evidence="2 3" key="1">
    <citation type="submission" date="2020-07" db="EMBL/GenBank/DDBJ databases">
        <title>Updated taxonomy of Pectobacterium genus in the CIRM-CFBP bacterial collection: when new species reveal old endemic population.</title>
        <authorList>
            <person name="Pedron J."/>
            <person name="Barny M.A."/>
            <person name="Portier P."/>
        </authorList>
    </citation>
    <scope>NUCLEOTIDE SEQUENCE [LARGE SCALE GENOMIC DNA]</scope>
    <source>
        <strain evidence="2 3">CFBP5669</strain>
    </source>
</reference>
<evidence type="ECO:0000256" key="1">
    <source>
        <dbReference type="SAM" id="Coils"/>
    </source>
</evidence>
<feature type="coiled-coil region" evidence="1">
    <location>
        <begin position="95"/>
        <end position="122"/>
    </location>
</feature>
<keyword evidence="1" id="KW-0175">Coiled coil</keyword>
<evidence type="ECO:0000313" key="3">
    <source>
        <dbReference type="Proteomes" id="UP000584405"/>
    </source>
</evidence>
<gene>
    <name evidence="2" type="ORF">H0253_18250</name>
</gene>
<protein>
    <submittedName>
        <fullName evidence="2">Uncharacterized protein</fullName>
    </submittedName>
</protein>
<dbReference type="RefSeq" id="WP_180790523.1">
    <property type="nucleotide sequence ID" value="NZ_JACDRT010000017.1"/>
</dbReference>
<sequence length="314" mass="35439">MSISILLERALPLSKDILDRIASGELKVFGGTIRDQAGRIVKHLVFPQDGQSNLDELSKQINATLNQSHTEIMGQLANQTAILSAVNIMTAHNTNETLGKKLEEISDKIDHLDKKIAEIHDEIILSKLIKFSEIKSSSLASIEEALYANKVQKDPQFIRLHITPLRHTFNSLHTILMDILKEFTNKKIIDGINFIMLIADLKNKSSFVLGQIHIRLAEDDIAQGYFDRNTDSNLTLRSRLESLKNTGAFSPHVINQEKLLTLKADVENFKILEVQSQLLSTQNKLSLELKLPHYQLLNNSFNTIQMLDPVPMKC</sequence>